<dbReference type="GeneID" id="85338278"/>
<protein>
    <submittedName>
        <fullName evidence="2">Uncharacterized protein</fullName>
    </submittedName>
</protein>
<gene>
    <name evidence="2" type="ORF">CCOS01_06563</name>
</gene>
<keyword evidence="3" id="KW-1185">Reference proteome</keyword>
<accession>A0AAI9YYC4</accession>
<comment type="caution">
    <text evidence="2">The sequence shown here is derived from an EMBL/GenBank/DDBJ whole genome shotgun (WGS) entry which is preliminary data.</text>
</comment>
<dbReference type="RefSeq" id="XP_060314431.1">
    <property type="nucleotide sequence ID" value="XM_060454731.1"/>
</dbReference>
<feature type="region of interest" description="Disordered" evidence="1">
    <location>
        <begin position="49"/>
        <end position="68"/>
    </location>
</feature>
<dbReference type="AlphaFoldDB" id="A0AAI9YYC4"/>
<dbReference type="Proteomes" id="UP001240678">
    <property type="component" value="Unassembled WGS sequence"/>
</dbReference>
<feature type="compositionally biased region" description="Polar residues" evidence="1">
    <location>
        <begin position="56"/>
        <end position="68"/>
    </location>
</feature>
<evidence type="ECO:0000313" key="2">
    <source>
        <dbReference type="EMBL" id="KAK1528729.1"/>
    </source>
</evidence>
<evidence type="ECO:0000313" key="3">
    <source>
        <dbReference type="Proteomes" id="UP001240678"/>
    </source>
</evidence>
<sequence length="68" mass="7732">MMCSKLIWRYKAWSVMGSYRVLLKRCCICTSFAEARRELMAESWPTLPSSAGFLRTNPTTSYSQGQSG</sequence>
<evidence type="ECO:0000256" key="1">
    <source>
        <dbReference type="SAM" id="MobiDB-lite"/>
    </source>
</evidence>
<name>A0AAI9YYC4_9PEZI</name>
<dbReference type="EMBL" id="MOOE01000006">
    <property type="protein sequence ID" value="KAK1528729.1"/>
    <property type="molecule type" value="Genomic_DNA"/>
</dbReference>
<organism evidence="2 3">
    <name type="scientific">Colletotrichum costaricense</name>
    <dbReference type="NCBI Taxonomy" id="1209916"/>
    <lineage>
        <taxon>Eukaryota</taxon>
        <taxon>Fungi</taxon>
        <taxon>Dikarya</taxon>
        <taxon>Ascomycota</taxon>
        <taxon>Pezizomycotina</taxon>
        <taxon>Sordariomycetes</taxon>
        <taxon>Hypocreomycetidae</taxon>
        <taxon>Glomerellales</taxon>
        <taxon>Glomerellaceae</taxon>
        <taxon>Colletotrichum</taxon>
        <taxon>Colletotrichum acutatum species complex</taxon>
    </lineage>
</organism>
<reference evidence="2 3" key="1">
    <citation type="submission" date="2016-10" db="EMBL/GenBank/DDBJ databases">
        <title>The genome sequence of Colletotrichum fioriniae PJ7.</title>
        <authorList>
            <person name="Baroncelli R."/>
        </authorList>
    </citation>
    <scope>NUCLEOTIDE SEQUENCE [LARGE SCALE GENOMIC DNA]</scope>
    <source>
        <strain evidence="2 3">IMI 309622</strain>
    </source>
</reference>
<proteinExistence type="predicted"/>